<sequence>MNSPYLKRWQKMNRYPRDGESWDEFYKRTAQGIEARSDETRSGSAEGKSPVAESDAPKGGQ</sequence>
<name>A0ABW9US98_9SPHN</name>
<feature type="region of interest" description="Disordered" evidence="1">
    <location>
        <begin position="32"/>
        <end position="61"/>
    </location>
</feature>
<dbReference type="RefSeq" id="WP_160732378.1">
    <property type="nucleotide sequence ID" value="NZ_WTYO01000001.1"/>
</dbReference>
<evidence type="ECO:0000313" key="3">
    <source>
        <dbReference type="Proteomes" id="UP000444401"/>
    </source>
</evidence>
<evidence type="ECO:0000256" key="1">
    <source>
        <dbReference type="SAM" id="MobiDB-lite"/>
    </source>
</evidence>
<evidence type="ECO:0000313" key="2">
    <source>
        <dbReference type="EMBL" id="MXO67751.1"/>
    </source>
</evidence>
<protein>
    <submittedName>
        <fullName evidence="2">Uncharacterized protein</fullName>
    </submittedName>
</protein>
<organism evidence="2 3">
    <name type="scientific">Pelagerythrobacter marinus</name>
    <dbReference type="NCBI Taxonomy" id="538382"/>
    <lineage>
        <taxon>Bacteria</taxon>
        <taxon>Pseudomonadati</taxon>
        <taxon>Pseudomonadota</taxon>
        <taxon>Alphaproteobacteria</taxon>
        <taxon>Sphingomonadales</taxon>
        <taxon>Erythrobacteraceae</taxon>
        <taxon>Pelagerythrobacter</taxon>
    </lineage>
</organism>
<reference evidence="2 3" key="1">
    <citation type="submission" date="2019-12" db="EMBL/GenBank/DDBJ databases">
        <title>Genomic-based taxomic classification of the family Erythrobacteraceae.</title>
        <authorList>
            <person name="Xu L."/>
        </authorList>
    </citation>
    <scope>NUCLEOTIDE SEQUENCE [LARGE SCALE GENOMIC DNA]</scope>
    <source>
        <strain evidence="2 3">H32</strain>
    </source>
</reference>
<proteinExistence type="predicted"/>
<comment type="caution">
    <text evidence="2">The sequence shown here is derived from an EMBL/GenBank/DDBJ whole genome shotgun (WGS) entry which is preliminary data.</text>
</comment>
<dbReference type="EMBL" id="WTYO01000001">
    <property type="protein sequence ID" value="MXO67751.1"/>
    <property type="molecule type" value="Genomic_DNA"/>
</dbReference>
<keyword evidence="3" id="KW-1185">Reference proteome</keyword>
<gene>
    <name evidence="2" type="ORF">GRI72_02750</name>
</gene>
<dbReference type="Proteomes" id="UP000444401">
    <property type="component" value="Unassembled WGS sequence"/>
</dbReference>
<accession>A0ABW9US98</accession>